<dbReference type="GO" id="GO:0009234">
    <property type="term" value="P:menaquinone biosynthetic process"/>
    <property type="evidence" value="ECO:0007669"/>
    <property type="project" value="UniProtKB-UniRule"/>
</dbReference>
<comment type="function">
    <text evidence="3">Catalyzes a proton abstraction reaction that results in 2,5-elimination of pyruvate from 2-succinyl-5-enolpyruvyl-6-hydroxy-3-cyclohexene-1-carboxylate (SEPHCHC) and the formation of 2-succinyl-6-hydroxy-2,4-cyclohexadiene-1-carboxylate (SHCHC).</text>
</comment>
<dbReference type="Proteomes" id="UP001145050">
    <property type="component" value="Unassembled WGS sequence"/>
</dbReference>
<dbReference type="InterPro" id="IPR029058">
    <property type="entry name" value="AB_hydrolase_fold"/>
</dbReference>
<evidence type="ECO:0000313" key="6">
    <source>
        <dbReference type="Proteomes" id="UP001145050"/>
    </source>
</evidence>
<dbReference type="RefSeq" id="WP_272434535.1">
    <property type="nucleotide sequence ID" value="NZ_JAMQKB010000001.1"/>
</dbReference>
<dbReference type="AlphaFoldDB" id="A0A9X3WQB4"/>
<comment type="catalytic activity">
    <reaction evidence="3">
        <text>5-enolpyruvoyl-6-hydroxy-2-succinyl-cyclohex-3-ene-1-carboxylate = (1R,6R)-6-hydroxy-2-succinyl-cyclohexa-2,4-diene-1-carboxylate + pyruvate</text>
        <dbReference type="Rhea" id="RHEA:25597"/>
        <dbReference type="ChEBI" id="CHEBI:15361"/>
        <dbReference type="ChEBI" id="CHEBI:58689"/>
        <dbReference type="ChEBI" id="CHEBI:58818"/>
        <dbReference type="EC" id="4.2.99.20"/>
    </reaction>
</comment>
<dbReference type="Gene3D" id="3.40.50.1820">
    <property type="entry name" value="alpha/beta hydrolase"/>
    <property type="match status" value="1"/>
</dbReference>
<dbReference type="HAMAP" id="MF_01660">
    <property type="entry name" value="MenH"/>
    <property type="match status" value="1"/>
</dbReference>
<dbReference type="PRINTS" id="PR00111">
    <property type="entry name" value="ABHYDROLASE"/>
</dbReference>
<organism evidence="5 6">
    <name type="scientific">Terrihalobacillus insolitus</name>
    <dbReference type="NCBI Taxonomy" id="2950438"/>
    <lineage>
        <taxon>Bacteria</taxon>
        <taxon>Bacillati</taxon>
        <taxon>Bacillota</taxon>
        <taxon>Bacilli</taxon>
        <taxon>Bacillales</taxon>
        <taxon>Bacillaceae</taxon>
        <taxon>Terrihalobacillus</taxon>
    </lineage>
</organism>
<comment type="pathway">
    <text evidence="3">Quinol/quinone metabolism; 1,4-dihydroxy-2-naphthoate biosynthesis; 1,4-dihydroxy-2-naphthoate from chorismate: step 3/7.</text>
</comment>
<dbReference type="EC" id="4.2.99.20" evidence="3"/>
<proteinExistence type="inferred from homology"/>
<sequence>MHHNINETTYWVEEHGTGEPILLLHGFTGTTKTWDSIISTWSKTFRVIAMDLPGHGRTEGTKVVQMSECCQDIAKILDQLGINKIHVIGYSMGGRTALSFAVMFPQRVSSLVLESASPGLADYKERMARKKQDEKRAKKITTDGIASFVDYWENIPLFASQKKLSSTRRFKVRQERLNQSKEGLALSLRGMGTGSQPSQWEKLHVIDAPVLLVVGELDVKFVGIATKMNHAIHNSQVKVIPMTGHAIHVENPKCFGKMVIDFIRQ</sequence>
<feature type="domain" description="AB hydrolase-1" evidence="4">
    <location>
        <begin position="20"/>
        <end position="252"/>
    </location>
</feature>
<accession>A0A9X3WQB4</accession>
<comment type="pathway">
    <text evidence="3">Quinol/quinone metabolism; menaquinone biosynthesis.</text>
</comment>
<dbReference type="InterPro" id="IPR022485">
    <property type="entry name" value="SHCHC_synthase_MenH"/>
</dbReference>
<evidence type="ECO:0000256" key="2">
    <source>
        <dbReference type="ARBA" id="ARBA00023239"/>
    </source>
</evidence>
<dbReference type="PRINTS" id="PR00412">
    <property type="entry name" value="EPOXHYDRLASE"/>
</dbReference>
<comment type="subunit">
    <text evidence="3">Monomer.</text>
</comment>
<dbReference type="PANTHER" id="PTHR42916:SF1">
    <property type="entry name" value="PROTEIN PHYLLO, CHLOROPLASTIC"/>
    <property type="match status" value="1"/>
</dbReference>
<dbReference type="InterPro" id="IPR000639">
    <property type="entry name" value="Epox_hydrolase-like"/>
</dbReference>
<evidence type="ECO:0000256" key="3">
    <source>
        <dbReference type="HAMAP-Rule" id="MF_01660"/>
    </source>
</evidence>
<dbReference type="PANTHER" id="PTHR42916">
    <property type="entry name" value="2-SUCCINYL-5-ENOLPYRUVYL-6-HYDROXY-3-CYCLOHEXENE-1-CARBOXYLATE SYNTHASE"/>
    <property type="match status" value="1"/>
</dbReference>
<gene>
    <name evidence="3 5" type="primary">menH</name>
    <name evidence="5" type="ORF">NC797_00115</name>
</gene>
<dbReference type="SUPFAM" id="SSF53474">
    <property type="entry name" value="alpha/beta-Hydrolases"/>
    <property type="match status" value="1"/>
</dbReference>
<dbReference type="Pfam" id="PF00561">
    <property type="entry name" value="Abhydrolase_1"/>
    <property type="match status" value="1"/>
</dbReference>
<dbReference type="GO" id="GO:0070205">
    <property type="term" value="F:2-succinyl-6-hydroxy-2,4-cyclohexadiene-1-carboxylate synthase activity"/>
    <property type="evidence" value="ECO:0007669"/>
    <property type="project" value="UniProtKB-UniRule"/>
</dbReference>
<name>A0A9X3WQB4_9BACI</name>
<dbReference type="InterPro" id="IPR000073">
    <property type="entry name" value="AB_hydrolase_1"/>
</dbReference>
<comment type="similarity">
    <text evidence="3">Belongs to the AB hydrolase superfamily. MenH family.</text>
</comment>
<evidence type="ECO:0000313" key="5">
    <source>
        <dbReference type="EMBL" id="MDC3422908.1"/>
    </source>
</evidence>
<reference evidence="5" key="1">
    <citation type="submission" date="2022-06" db="EMBL/GenBank/DDBJ databases">
        <title>Aquibacillus sp. a new bacterium isolated from soil saline samples.</title>
        <authorList>
            <person name="Galisteo C."/>
            <person name="De La Haba R."/>
            <person name="Sanchez-Porro C."/>
            <person name="Ventosa A."/>
        </authorList>
    </citation>
    <scope>NUCLEOTIDE SEQUENCE</scope>
    <source>
        <strain evidence="5">3ASR75-11</strain>
    </source>
</reference>
<keyword evidence="2 3" id="KW-0456">Lyase</keyword>
<dbReference type="EMBL" id="JAMQKB010000001">
    <property type="protein sequence ID" value="MDC3422908.1"/>
    <property type="molecule type" value="Genomic_DNA"/>
</dbReference>
<evidence type="ECO:0000259" key="4">
    <source>
        <dbReference type="Pfam" id="PF00561"/>
    </source>
</evidence>
<keyword evidence="6" id="KW-1185">Reference proteome</keyword>
<keyword evidence="1 3" id="KW-0474">Menaquinone biosynthesis</keyword>
<evidence type="ECO:0000256" key="1">
    <source>
        <dbReference type="ARBA" id="ARBA00022428"/>
    </source>
</evidence>
<protein>
    <recommendedName>
        <fullName evidence="3">Putative 2-succinyl-6-hydroxy-2,4-cyclohexadiene-1-carboxylate synthase</fullName>
        <shortName evidence="3">SHCHC synthase</shortName>
        <ecNumber evidence="3">4.2.99.20</ecNumber>
    </recommendedName>
</protein>
<dbReference type="NCBIfam" id="TIGR03695">
    <property type="entry name" value="menH_SHCHC"/>
    <property type="match status" value="1"/>
</dbReference>
<comment type="caution">
    <text evidence="5">The sequence shown here is derived from an EMBL/GenBank/DDBJ whole genome shotgun (WGS) entry which is preliminary data.</text>
</comment>